<dbReference type="PANTHER" id="PTHR43056:SF10">
    <property type="entry name" value="COCE_NOND FAMILY, PUTATIVE (AFU_ORTHOLOGUE AFUA_7G00600)-RELATED"/>
    <property type="match status" value="1"/>
</dbReference>
<name>A0A401ZME4_9CHLR</name>
<dbReference type="Pfam" id="PF02129">
    <property type="entry name" value="Peptidase_S15"/>
    <property type="match status" value="1"/>
</dbReference>
<dbReference type="InterPro" id="IPR050585">
    <property type="entry name" value="Xaa-Pro_dipeptidyl-ppase/CocE"/>
</dbReference>
<evidence type="ECO:0000256" key="2">
    <source>
        <dbReference type="SAM" id="MobiDB-lite"/>
    </source>
</evidence>
<accession>A0A401ZME4</accession>
<dbReference type="SUPFAM" id="SSF49785">
    <property type="entry name" value="Galactose-binding domain-like"/>
    <property type="match status" value="1"/>
</dbReference>
<dbReference type="Gene3D" id="3.40.50.1820">
    <property type="entry name" value="alpha/beta hydrolase"/>
    <property type="match status" value="1"/>
</dbReference>
<protein>
    <submittedName>
        <fullName evidence="4">X-Pro dipeptidyl-peptidase</fullName>
    </submittedName>
</protein>
<dbReference type="PANTHER" id="PTHR43056">
    <property type="entry name" value="PEPTIDASE S9 PROLYL OLIGOPEPTIDASE"/>
    <property type="match status" value="1"/>
</dbReference>
<dbReference type="Pfam" id="PF08530">
    <property type="entry name" value="PepX_C"/>
    <property type="match status" value="1"/>
</dbReference>
<sequence length="591" mass="67105">MIIEQNLMIPMRDGVKLATDVYRPEGEGRWPVLVVRHPYNKDFRMPLPGWEDRPIAININLFAERVVAAGYVIVLQDVRGRYASEGEFQPFLFESSDGVDTINWASEQPWSTGQVGMFGASFQALAQWQVASAQPAALRAIAPSQSPHAGGLYLYQGGAFMLAVALTLVMGSFAPDQLQRRIKDDRARSEDMEMLKQALDDFPARFEQLPLVEQPAMRDVAPYYFDWLAHPDQDDYWRATLSEEEFERVTVPALTIAGWYDLFLRNDLRQYQLMKQRGGSGHARQQQRLIIGPWGHGNFMWGHAERRYDEDGLAVSEQAVNMLTDVQLRWFDRWLKGLDNGVEREKPVRIFVMGIDQWREEDAWPLPDTRYRSYYLHSGGKANSVAGDGVLSATQMAQGEEDVYRYDPHDPVPTRAATNVASKQRGDLGPYDQREIEEREDVLCYTAAPLEHPVEVTGPIELVLYASSSARDTDFTGKLVDVYPDGRAELLADGILRARYRESFARPALMEPGRVYELHIDLGATSNVFRAGHRIRLEVSSSNFPRYDRNSNTGGSIAIEQREDFVPAVNCVYHNELYPSHLILPVIEREG</sequence>
<dbReference type="Gene3D" id="1.10.3020.10">
    <property type="entry name" value="alpha-amino acid ester hydrolase ( Helical cap domain)"/>
    <property type="match status" value="1"/>
</dbReference>
<dbReference type="InterPro" id="IPR029058">
    <property type="entry name" value="AB_hydrolase_fold"/>
</dbReference>
<evidence type="ECO:0000259" key="3">
    <source>
        <dbReference type="SMART" id="SM00939"/>
    </source>
</evidence>
<dbReference type="GO" id="GO:0008239">
    <property type="term" value="F:dipeptidyl-peptidase activity"/>
    <property type="evidence" value="ECO:0007669"/>
    <property type="project" value="InterPro"/>
</dbReference>
<dbReference type="SMART" id="SM00939">
    <property type="entry name" value="PepX_C"/>
    <property type="match status" value="1"/>
</dbReference>
<feature type="region of interest" description="Disordered" evidence="2">
    <location>
        <begin position="405"/>
        <end position="428"/>
    </location>
</feature>
<evidence type="ECO:0000313" key="4">
    <source>
        <dbReference type="EMBL" id="GCE08035.1"/>
    </source>
</evidence>
<dbReference type="OrthoDB" id="319764at2"/>
<dbReference type="InterPro" id="IPR013736">
    <property type="entry name" value="Xaa-Pro_dipept_C"/>
</dbReference>
<keyword evidence="5" id="KW-1185">Reference proteome</keyword>
<dbReference type="SUPFAM" id="SSF53474">
    <property type="entry name" value="alpha/beta-Hydrolases"/>
    <property type="match status" value="1"/>
</dbReference>
<evidence type="ECO:0000256" key="1">
    <source>
        <dbReference type="ARBA" id="ARBA00022801"/>
    </source>
</evidence>
<dbReference type="InterPro" id="IPR005674">
    <property type="entry name" value="CocE/Ser_esterase"/>
</dbReference>
<dbReference type="Gene3D" id="2.60.120.260">
    <property type="entry name" value="Galactose-binding domain-like"/>
    <property type="match status" value="1"/>
</dbReference>
<dbReference type="InterPro" id="IPR008979">
    <property type="entry name" value="Galactose-bd-like_sf"/>
</dbReference>
<dbReference type="NCBIfam" id="TIGR00976">
    <property type="entry name" value="CocE_NonD"/>
    <property type="match status" value="1"/>
</dbReference>
<organism evidence="4 5">
    <name type="scientific">Dictyobacter aurantiacus</name>
    <dbReference type="NCBI Taxonomy" id="1936993"/>
    <lineage>
        <taxon>Bacteria</taxon>
        <taxon>Bacillati</taxon>
        <taxon>Chloroflexota</taxon>
        <taxon>Ktedonobacteria</taxon>
        <taxon>Ktedonobacterales</taxon>
        <taxon>Dictyobacteraceae</taxon>
        <taxon>Dictyobacter</taxon>
    </lineage>
</organism>
<dbReference type="Proteomes" id="UP000287224">
    <property type="component" value="Unassembled WGS sequence"/>
</dbReference>
<dbReference type="InterPro" id="IPR000383">
    <property type="entry name" value="Xaa-Pro-like_dom"/>
</dbReference>
<evidence type="ECO:0000313" key="5">
    <source>
        <dbReference type="Proteomes" id="UP000287224"/>
    </source>
</evidence>
<proteinExistence type="predicted"/>
<feature type="domain" description="Xaa-Pro dipeptidyl-peptidase C-terminal" evidence="3">
    <location>
        <begin position="328"/>
        <end position="583"/>
    </location>
</feature>
<reference evidence="5" key="1">
    <citation type="submission" date="2018-12" db="EMBL/GenBank/DDBJ databases">
        <title>Tengunoibacter tsumagoiensis gen. nov., sp. nov., Dictyobacter kobayashii sp. nov., D. alpinus sp. nov., and D. joshuensis sp. nov. and description of Dictyobacteraceae fam. nov. within the order Ktedonobacterales isolated from Tengu-no-mugimeshi.</title>
        <authorList>
            <person name="Wang C.M."/>
            <person name="Zheng Y."/>
            <person name="Sakai Y."/>
            <person name="Toyoda A."/>
            <person name="Minakuchi Y."/>
            <person name="Abe K."/>
            <person name="Yokota A."/>
            <person name="Yabe S."/>
        </authorList>
    </citation>
    <scope>NUCLEOTIDE SEQUENCE [LARGE SCALE GENOMIC DNA]</scope>
    <source>
        <strain evidence="5">S-27</strain>
    </source>
</reference>
<keyword evidence="1" id="KW-0378">Hydrolase</keyword>
<dbReference type="AlphaFoldDB" id="A0A401ZME4"/>
<comment type="caution">
    <text evidence="4">The sequence shown here is derived from an EMBL/GenBank/DDBJ whole genome shotgun (WGS) entry which is preliminary data.</text>
</comment>
<dbReference type="EMBL" id="BIFQ01000002">
    <property type="protein sequence ID" value="GCE08035.1"/>
    <property type="molecule type" value="Genomic_DNA"/>
</dbReference>
<gene>
    <name evidence="4" type="ORF">KDAU_53640</name>
</gene>
<dbReference type="RefSeq" id="WP_126600288.1">
    <property type="nucleotide sequence ID" value="NZ_BIFQ01000002.1"/>
</dbReference>